<evidence type="ECO:0000256" key="5">
    <source>
        <dbReference type="SAM" id="Phobius"/>
    </source>
</evidence>
<feature type="transmembrane region" description="Helical" evidence="5">
    <location>
        <begin position="677"/>
        <end position="704"/>
    </location>
</feature>
<feature type="transmembrane region" description="Helical" evidence="5">
    <location>
        <begin position="620"/>
        <end position="641"/>
    </location>
</feature>
<keyword evidence="4 5" id="KW-0472">Membrane</keyword>
<dbReference type="PANTHER" id="PTHR23503">
    <property type="entry name" value="SOLUTE CARRIER FAMILY 2"/>
    <property type="match status" value="1"/>
</dbReference>
<keyword evidence="8" id="KW-1185">Reference proteome</keyword>
<dbReference type="GO" id="GO:0016020">
    <property type="term" value="C:membrane"/>
    <property type="evidence" value="ECO:0007669"/>
    <property type="project" value="UniProtKB-SubCell"/>
</dbReference>
<dbReference type="PROSITE" id="PS50262">
    <property type="entry name" value="G_PROTEIN_RECEP_F1_2"/>
    <property type="match status" value="1"/>
</dbReference>
<dbReference type="Proteomes" id="UP000887574">
    <property type="component" value="Unplaced"/>
</dbReference>
<evidence type="ECO:0000313" key="9">
    <source>
        <dbReference type="WBParaSite" id="jg17536"/>
    </source>
</evidence>
<dbReference type="SUPFAM" id="SSF103473">
    <property type="entry name" value="MFS general substrate transporter"/>
    <property type="match status" value="1"/>
</dbReference>
<dbReference type="AlphaFoldDB" id="A0A915D9F8"/>
<dbReference type="Gene3D" id="1.20.1070.10">
    <property type="entry name" value="Rhodopsin 7-helix transmembrane proteins"/>
    <property type="match status" value="1"/>
</dbReference>
<dbReference type="PROSITE" id="PS50850">
    <property type="entry name" value="MFS"/>
    <property type="match status" value="1"/>
</dbReference>
<evidence type="ECO:0000256" key="4">
    <source>
        <dbReference type="ARBA" id="ARBA00023136"/>
    </source>
</evidence>
<evidence type="ECO:0000256" key="3">
    <source>
        <dbReference type="ARBA" id="ARBA00022989"/>
    </source>
</evidence>
<feature type="transmembrane region" description="Helical" evidence="5">
    <location>
        <begin position="41"/>
        <end position="61"/>
    </location>
</feature>
<feature type="domain" description="Major facilitator superfamily (MFS) profile" evidence="7">
    <location>
        <begin position="304"/>
        <end position="738"/>
    </location>
</feature>
<evidence type="ECO:0000256" key="1">
    <source>
        <dbReference type="ARBA" id="ARBA00004141"/>
    </source>
</evidence>
<evidence type="ECO:0000313" key="8">
    <source>
        <dbReference type="Proteomes" id="UP000887574"/>
    </source>
</evidence>
<feature type="transmembrane region" description="Helical" evidence="5">
    <location>
        <begin position="583"/>
        <end position="608"/>
    </location>
</feature>
<dbReference type="WBParaSite" id="jg17536">
    <property type="protein sequence ID" value="jg17536"/>
    <property type="gene ID" value="jg17536"/>
</dbReference>
<dbReference type="PROSITE" id="PS00217">
    <property type="entry name" value="SUGAR_TRANSPORT_2"/>
    <property type="match status" value="1"/>
</dbReference>
<dbReference type="InterPro" id="IPR017452">
    <property type="entry name" value="GPCR_Rhodpsn_7TM"/>
</dbReference>
<feature type="transmembrane region" description="Helical" evidence="5">
    <location>
        <begin position="12"/>
        <end position="29"/>
    </location>
</feature>
<dbReference type="GO" id="GO:0004930">
    <property type="term" value="F:G protein-coupled receptor activity"/>
    <property type="evidence" value="ECO:0007669"/>
    <property type="project" value="InterPro"/>
</dbReference>
<feature type="transmembrane region" description="Helical" evidence="5">
    <location>
        <begin position="648"/>
        <end position="671"/>
    </location>
</feature>
<comment type="subcellular location">
    <subcellularLocation>
        <location evidence="1">Membrane</location>
        <topology evidence="1">Multi-pass membrane protein</topology>
    </subcellularLocation>
</comment>
<feature type="transmembrane region" description="Helical" evidence="5">
    <location>
        <begin position="491"/>
        <end position="510"/>
    </location>
</feature>
<dbReference type="InterPro" id="IPR000276">
    <property type="entry name" value="GPCR_Rhodpsn"/>
</dbReference>
<accession>A0A915D9F8</accession>
<keyword evidence="3 5" id="KW-1133">Transmembrane helix</keyword>
<dbReference type="InterPro" id="IPR005828">
    <property type="entry name" value="MFS_sugar_transport-like"/>
</dbReference>
<feature type="transmembrane region" description="Helical" evidence="5">
    <location>
        <begin position="522"/>
        <end position="542"/>
    </location>
</feature>
<dbReference type="PRINTS" id="PR00171">
    <property type="entry name" value="SUGRTRNSPORT"/>
</dbReference>
<feature type="transmembrane region" description="Helical" evidence="5">
    <location>
        <begin position="462"/>
        <end position="479"/>
    </location>
</feature>
<dbReference type="InterPro" id="IPR036259">
    <property type="entry name" value="MFS_trans_sf"/>
</dbReference>
<evidence type="ECO:0000259" key="6">
    <source>
        <dbReference type="PROSITE" id="PS50262"/>
    </source>
</evidence>
<feature type="transmembrane region" description="Helical" evidence="5">
    <location>
        <begin position="430"/>
        <end position="450"/>
    </location>
</feature>
<evidence type="ECO:0000259" key="7">
    <source>
        <dbReference type="PROSITE" id="PS50850"/>
    </source>
</evidence>
<dbReference type="Gene3D" id="1.20.1250.20">
    <property type="entry name" value="MFS general substrate transporter like domains"/>
    <property type="match status" value="2"/>
</dbReference>
<evidence type="ECO:0000256" key="2">
    <source>
        <dbReference type="ARBA" id="ARBA00022692"/>
    </source>
</evidence>
<dbReference type="Pfam" id="PF00083">
    <property type="entry name" value="Sugar_tr"/>
    <property type="match status" value="1"/>
</dbReference>
<dbReference type="InterPro" id="IPR045263">
    <property type="entry name" value="GLUT"/>
</dbReference>
<dbReference type="PANTHER" id="PTHR23503:SF96">
    <property type="entry name" value="MAJOR FACILITATOR SUPERFAMILY (MFS) PROFILE DOMAIN-CONTAINING PROTEIN"/>
    <property type="match status" value="1"/>
</dbReference>
<feature type="transmembrane region" description="Helical" evidence="5">
    <location>
        <begin position="221"/>
        <end position="241"/>
    </location>
</feature>
<protein>
    <submittedName>
        <fullName evidence="9">Uncharacterized protein</fullName>
    </submittedName>
</protein>
<name>A0A915D9F8_9BILA</name>
<organism evidence="8 9">
    <name type="scientific">Ditylenchus dipsaci</name>
    <dbReference type="NCBI Taxonomy" id="166011"/>
    <lineage>
        <taxon>Eukaryota</taxon>
        <taxon>Metazoa</taxon>
        <taxon>Ecdysozoa</taxon>
        <taxon>Nematoda</taxon>
        <taxon>Chromadorea</taxon>
        <taxon>Rhabditida</taxon>
        <taxon>Tylenchina</taxon>
        <taxon>Tylenchomorpha</taxon>
        <taxon>Sphaerularioidea</taxon>
        <taxon>Anguinidae</taxon>
        <taxon>Anguininae</taxon>
        <taxon>Ditylenchus</taxon>
    </lineage>
</organism>
<dbReference type="InterPro" id="IPR003663">
    <property type="entry name" value="Sugar/inositol_transpt"/>
</dbReference>
<reference evidence="9" key="1">
    <citation type="submission" date="2022-11" db="UniProtKB">
        <authorList>
            <consortium name="WormBaseParasite"/>
        </authorList>
    </citation>
    <scope>IDENTIFICATION</scope>
</reference>
<feature type="transmembrane region" description="Helical" evidence="5">
    <location>
        <begin position="82"/>
        <end position="102"/>
    </location>
</feature>
<dbReference type="PROSITE" id="PS00216">
    <property type="entry name" value="SUGAR_TRANSPORT_1"/>
    <property type="match status" value="1"/>
</dbReference>
<sequence length="738" mass="82327">MKSDIIRVKFWKAFYLLQTCPLILNNPFLDTWSTSELTEMIYQMGLFAVGTPLNAVALLKFSRSSKKRNSSEFRLIRLSRQLLIAHLMVLCIYCVWRTYWFYHIAWTQGDFLCKVYSYLTALPFHLWSNMVAAIAVDMLYCIVNPLSSVHNGNKRVSWLIGGTVQIPDTEYEQCYPLVENYDSNILMGFHFFHVITTFYASNCKTQSFGNDNRRVGQNTTLRFLCATACIVCTFVLTWLPYQVMALLRVICEPDSNCEIVVSKFSWLQAILISSTCINPFLYNFGIFKSRSNRKPNLKSSFGCQDSAAGLGGFNTSTGRGSVRSVNLSATPKSKHLEFKVSLAGDAFGATAHKTTPLHSSMTDINGYYGYKSVHSPKFVNYRQSSHAKSSLCAILDKATWSILVAILFLGAIIGSLSLRQIADKLGRKKGLILAYFISAISVTISIFSYFAGSFELYAGSRLLLGFSLGLSLGLGAIYLTECSPKNCRGIISMTLGVMVQLGTVVGSVIAMPQMLCSQTGWWRIYGIEVVILLLVLTLLPFVHESPGFLILKEDHEATRHSIKFFYHSLTDLELKKYDRRGTLAGCVVAFSMAFSGIAVINAFAVEIFRSTGLSLFDASMANVCLSVISLLSCITSSFIIDRFGRRRLLLLTVTILLFVNLSICSLMYAYQNYGYDWLGLCLIAAISVFIFAFATGPGPLCFFITSEMVSQNSRSAGQSWATLVQMTSRTILLTIFYH</sequence>
<feature type="transmembrane region" description="Helical" evidence="5">
    <location>
        <begin position="398"/>
        <end position="418"/>
    </location>
</feature>
<dbReference type="SUPFAM" id="SSF81321">
    <property type="entry name" value="Family A G protein-coupled receptor-like"/>
    <property type="match status" value="1"/>
</dbReference>
<dbReference type="InterPro" id="IPR005829">
    <property type="entry name" value="Sugar_transporter_CS"/>
</dbReference>
<feature type="transmembrane region" description="Helical" evidence="5">
    <location>
        <begin position="122"/>
        <end position="143"/>
    </location>
</feature>
<keyword evidence="2 5" id="KW-0812">Transmembrane</keyword>
<dbReference type="GO" id="GO:0015149">
    <property type="term" value="F:hexose transmembrane transporter activity"/>
    <property type="evidence" value="ECO:0007669"/>
    <property type="project" value="TreeGrafter"/>
</dbReference>
<dbReference type="InterPro" id="IPR020846">
    <property type="entry name" value="MFS_dom"/>
</dbReference>
<feature type="domain" description="G-protein coupled receptors family 1 profile" evidence="6">
    <location>
        <begin position="53"/>
        <end position="282"/>
    </location>
</feature>
<dbReference type="Pfam" id="PF00001">
    <property type="entry name" value="7tm_1"/>
    <property type="match status" value="1"/>
</dbReference>
<proteinExistence type="predicted"/>